<comment type="pathway">
    <text evidence="3">Amine and polyamine biosynthesis; betaine biosynthesis via choline pathway; betaine aldehyde from choline (monooxygenase route): step 1/1.</text>
</comment>
<evidence type="ECO:0000313" key="15">
    <source>
        <dbReference type="EMBL" id="CRL24613.1"/>
    </source>
</evidence>
<evidence type="ECO:0000256" key="3">
    <source>
        <dbReference type="ARBA" id="ARBA00004866"/>
    </source>
</evidence>
<evidence type="ECO:0000256" key="1">
    <source>
        <dbReference type="ARBA" id="ARBA00001962"/>
    </source>
</evidence>
<keyword evidence="9" id="KW-0560">Oxidoreductase</keyword>
<dbReference type="InterPro" id="IPR017941">
    <property type="entry name" value="Rieske_2Fe-2S"/>
</dbReference>
<dbReference type="Gene3D" id="3.90.380.10">
    <property type="entry name" value="Naphthalene 1,2-dioxygenase Alpha Subunit, Chain A, domain 1"/>
    <property type="match status" value="2"/>
</dbReference>
<keyword evidence="16" id="KW-1185">Reference proteome</keyword>
<accession>A0A0G4PE80</accession>
<protein>
    <recommendedName>
        <fullName evidence="6">Choline monooxygenase, chloroplastic</fullName>
        <ecNumber evidence="5">1.14.15.7</ecNumber>
    </recommendedName>
</protein>
<evidence type="ECO:0000256" key="10">
    <source>
        <dbReference type="ARBA" id="ARBA00023004"/>
    </source>
</evidence>
<evidence type="ECO:0000256" key="13">
    <source>
        <dbReference type="SAM" id="MobiDB-lite"/>
    </source>
</evidence>
<dbReference type="GO" id="GO:0051213">
    <property type="term" value="F:dioxygenase activity"/>
    <property type="evidence" value="ECO:0007669"/>
    <property type="project" value="UniProtKB-KW"/>
</dbReference>
<evidence type="ECO:0000256" key="6">
    <source>
        <dbReference type="ARBA" id="ARBA00014931"/>
    </source>
</evidence>
<keyword evidence="10" id="KW-0408">Iron</keyword>
<organism evidence="15 16">
    <name type="scientific">Penicillium camemberti (strain FM 013)</name>
    <dbReference type="NCBI Taxonomy" id="1429867"/>
    <lineage>
        <taxon>Eukaryota</taxon>
        <taxon>Fungi</taxon>
        <taxon>Dikarya</taxon>
        <taxon>Ascomycota</taxon>
        <taxon>Pezizomycotina</taxon>
        <taxon>Eurotiomycetes</taxon>
        <taxon>Eurotiomycetidae</taxon>
        <taxon>Eurotiales</taxon>
        <taxon>Aspergillaceae</taxon>
        <taxon>Penicillium</taxon>
    </lineage>
</organism>
<dbReference type="GO" id="GO:0005506">
    <property type="term" value="F:iron ion binding"/>
    <property type="evidence" value="ECO:0007669"/>
    <property type="project" value="InterPro"/>
</dbReference>
<comment type="similarity">
    <text evidence="4">Belongs to the choline monooxygenase family.</text>
</comment>
<dbReference type="InterPro" id="IPR036922">
    <property type="entry name" value="Rieske_2Fe-2S_sf"/>
</dbReference>
<dbReference type="CDD" id="cd03469">
    <property type="entry name" value="Rieske_RO_Alpha_N"/>
    <property type="match status" value="1"/>
</dbReference>
<dbReference type="STRING" id="1429867.A0A0G4PE80"/>
<keyword evidence="11" id="KW-0411">Iron-sulfur</keyword>
<evidence type="ECO:0000256" key="9">
    <source>
        <dbReference type="ARBA" id="ARBA00023002"/>
    </source>
</evidence>
<dbReference type="Pfam" id="PF00355">
    <property type="entry name" value="Rieske"/>
    <property type="match status" value="1"/>
</dbReference>
<dbReference type="InterPro" id="IPR015879">
    <property type="entry name" value="Ring_hydroxy_dOase_asu_C_dom"/>
</dbReference>
<evidence type="ECO:0000256" key="8">
    <source>
        <dbReference type="ARBA" id="ARBA00022723"/>
    </source>
</evidence>
<proteinExistence type="inferred from homology"/>
<gene>
    <name evidence="15" type="ORF">PCAMFM013_S012g000223</name>
</gene>
<comment type="cofactor">
    <cofactor evidence="1">
        <name>Fe cation</name>
        <dbReference type="ChEBI" id="CHEBI:24875"/>
    </cofactor>
</comment>
<dbReference type="UniPathway" id="UPA00529">
    <property type="reaction ID" value="UER00430"/>
</dbReference>
<keyword evidence="7" id="KW-0001">2Fe-2S</keyword>
<dbReference type="PANTHER" id="PTHR43756">
    <property type="entry name" value="CHOLINE MONOOXYGENASE, CHLOROPLASTIC"/>
    <property type="match status" value="1"/>
</dbReference>
<sequence>MNRLFGYGEPAKPSENATRPNLPSSWYRSEAMYNLERRAIYSKKWVLVSHEVRFPEPGNYLQLQEAGFTFFLIRDRQGKINSFHNTCRHRAYPVVQEQAGKVNILSCRYHGWSYGLNGKLAKAPRYQDLDGFDKEENGLFPIHVHIDKLGFIWINLDASETPAVAWEDDFAGVDEQPRLKPFDFSQYRFDHMWDMVGDYNWKTLADNYNECYHCPTGHPGLAQYSDLGKYWVETKASHIQHFNTDRPDQEGMGIISTFYFPNASMTVSKDFFYIMRCIPISPSQTQMEYEVYRHKDVTDEDFNKIDQIFKQVLKEDKDLCNAAQKNLNTGVYVHGNLHPQHEKGPLFFQKTVKDSVMSHHESEEKQGREIWPATPIPVMTNELSEEMDFCRKIDCLAKNGNNGQLSW</sequence>
<dbReference type="Pfam" id="PF00848">
    <property type="entry name" value="Ring_hydroxyl_A"/>
    <property type="match status" value="1"/>
</dbReference>
<evidence type="ECO:0000256" key="5">
    <source>
        <dbReference type="ARBA" id="ARBA00012763"/>
    </source>
</evidence>
<evidence type="ECO:0000256" key="12">
    <source>
        <dbReference type="ARBA" id="ARBA00049097"/>
    </source>
</evidence>
<dbReference type="SUPFAM" id="SSF50022">
    <property type="entry name" value="ISP domain"/>
    <property type="match status" value="1"/>
</dbReference>
<keyword evidence="8" id="KW-0479">Metal-binding</keyword>
<evidence type="ECO:0000313" key="16">
    <source>
        <dbReference type="Proteomes" id="UP000053732"/>
    </source>
</evidence>
<dbReference type="GO" id="GO:0051537">
    <property type="term" value="F:2 iron, 2 sulfur cluster binding"/>
    <property type="evidence" value="ECO:0007669"/>
    <property type="project" value="UniProtKB-KW"/>
</dbReference>
<dbReference type="Proteomes" id="UP000053732">
    <property type="component" value="Unassembled WGS sequence"/>
</dbReference>
<evidence type="ECO:0000259" key="14">
    <source>
        <dbReference type="PROSITE" id="PS51296"/>
    </source>
</evidence>
<evidence type="ECO:0000256" key="7">
    <source>
        <dbReference type="ARBA" id="ARBA00022714"/>
    </source>
</evidence>
<dbReference type="PRINTS" id="PR00090">
    <property type="entry name" value="RNGDIOXGNASE"/>
</dbReference>
<evidence type="ECO:0000256" key="4">
    <source>
        <dbReference type="ARBA" id="ARBA00010848"/>
    </source>
</evidence>
<dbReference type="AlphaFoldDB" id="A0A0G4PE80"/>
<dbReference type="Gene3D" id="2.102.10.10">
    <property type="entry name" value="Rieske [2Fe-2S] iron-sulphur domain"/>
    <property type="match status" value="1"/>
</dbReference>
<evidence type="ECO:0000256" key="2">
    <source>
        <dbReference type="ARBA" id="ARBA00002149"/>
    </source>
</evidence>
<dbReference type="EMBL" id="HG793145">
    <property type="protein sequence ID" value="CRL24613.1"/>
    <property type="molecule type" value="Genomic_DNA"/>
</dbReference>
<dbReference type="InterPro" id="IPR001663">
    <property type="entry name" value="Rng_hydr_dOase-A"/>
</dbReference>
<comment type="function">
    <text evidence="2">Catalyzes the first step of the osmoprotectant glycine betaine synthesis.</text>
</comment>
<name>A0A0G4PE80_PENC3</name>
<dbReference type="GO" id="GO:0019133">
    <property type="term" value="F:choline monooxygenase activity"/>
    <property type="evidence" value="ECO:0007669"/>
    <property type="project" value="UniProtKB-EC"/>
</dbReference>
<keyword evidence="15" id="KW-0223">Dioxygenase</keyword>
<dbReference type="PROSITE" id="PS51296">
    <property type="entry name" value="RIESKE"/>
    <property type="match status" value="1"/>
</dbReference>
<feature type="domain" description="Rieske" evidence="14">
    <location>
        <begin position="45"/>
        <end position="143"/>
    </location>
</feature>
<dbReference type="GO" id="GO:0019285">
    <property type="term" value="P:glycine betaine biosynthetic process from choline"/>
    <property type="evidence" value="ECO:0007669"/>
    <property type="project" value="UniProtKB-UniPathway"/>
</dbReference>
<dbReference type="SUPFAM" id="SSF55961">
    <property type="entry name" value="Bet v1-like"/>
    <property type="match status" value="1"/>
</dbReference>
<reference evidence="15 16" key="1">
    <citation type="journal article" date="2014" name="Nat. Commun.">
        <title>Multiple recent horizontal transfers of a large genomic region in cheese making fungi.</title>
        <authorList>
            <person name="Cheeseman K."/>
            <person name="Ropars J."/>
            <person name="Renault P."/>
            <person name="Dupont J."/>
            <person name="Gouzy J."/>
            <person name="Branca A."/>
            <person name="Abraham A.L."/>
            <person name="Ceppi M."/>
            <person name="Conseiller E."/>
            <person name="Debuchy R."/>
            <person name="Malagnac F."/>
            <person name="Goarin A."/>
            <person name="Silar P."/>
            <person name="Lacoste S."/>
            <person name="Sallet E."/>
            <person name="Bensimon A."/>
            <person name="Giraud T."/>
            <person name="Brygoo Y."/>
        </authorList>
    </citation>
    <scope>NUCLEOTIDE SEQUENCE [LARGE SCALE GENOMIC DNA]</scope>
    <source>
        <strain evidence="16">FM 013</strain>
    </source>
</reference>
<evidence type="ECO:0000256" key="11">
    <source>
        <dbReference type="ARBA" id="ARBA00023014"/>
    </source>
</evidence>
<feature type="region of interest" description="Disordered" evidence="13">
    <location>
        <begin position="1"/>
        <end position="20"/>
    </location>
</feature>
<dbReference type="CDD" id="cd00680">
    <property type="entry name" value="RHO_alpha_C"/>
    <property type="match status" value="1"/>
</dbReference>
<dbReference type="PANTHER" id="PTHR43756:SF5">
    <property type="entry name" value="CHOLINE MONOOXYGENASE, CHLOROPLASTIC"/>
    <property type="match status" value="1"/>
</dbReference>
<comment type="catalytic activity">
    <reaction evidence="12">
        <text>choline + 2 reduced [2Fe-2S]-[ferredoxin] + O2 + 2 H(+) = betaine aldehyde hydrate + 2 oxidized [2Fe-2S]-[ferredoxin] + H2O</text>
        <dbReference type="Rhea" id="RHEA:17769"/>
        <dbReference type="Rhea" id="RHEA-COMP:10000"/>
        <dbReference type="Rhea" id="RHEA-COMP:10001"/>
        <dbReference type="ChEBI" id="CHEBI:15354"/>
        <dbReference type="ChEBI" id="CHEBI:15377"/>
        <dbReference type="ChEBI" id="CHEBI:15378"/>
        <dbReference type="ChEBI" id="CHEBI:15379"/>
        <dbReference type="ChEBI" id="CHEBI:15870"/>
        <dbReference type="ChEBI" id="CHEBI:33737"/>
        <dbReference type="ChEBI" id="CHEBI:33738"/>
        <dbReference type="EC" id="1.14.15.7"/>
    </reaction>
</comment>
<dbReference type="EC" id="1.14.15.7" evidence="5"/>